<organism evidence="6 7">
    <name type="scientific">Imshaugia aleurites</name>
    <dbReference type="NCBI Taxonomy" id="172621"/>
    <lineage>
        <taxon>Eukaryota</taxon>
        <taxon>Fungi</taxon>
        <taxon>Dikarya</taxon>
        <taxon>Ascomycota</taxon>
        <taxon>Pezizomycotina</taxon>
        <taxon>Lecanoromycetes</taxon>
        <taxon>OSLEUM clade</taxon>
        <taxon>Lecanoromycetidae</taxon>
        <taxon>Lecanorales</taxon>
        <taxon>Lecanorineae</taxon>
        <taxon>Parmeliaceae</taxon>
        <taxon>Imshaugia</taxon>
    </lineage>
</organism>
<dbReference type="EMBL" id="CAJPDT010000101">
    <property type="protein sequence ID" value="CAF9937647.1"/>
    <property type="molecule type" value="Genomic_DNA"/>
</dbReference>
<accession>A0A8H3G6F0</accession>
<proteinExistence type="predicted"/>
<dbReference type="InterPro" id="IPR013815">
    <property type="entry name" value="ATP_grasp_subdomain_1"/>
</dbReference>
<dbReference type="Pfam" id="PF18130">
    <property type="entry name" value="ATPgrasp_N"/>
    <property type="match status" value="1"/>
</dbReference>
<protein>
    <recommendedName>
        <fullName evidence="5">ATP-grasp domain-containing protein</fullName>
    </recommendedName>
</protein>
<dbReference type="Pfam" id="PF13535">
    <property type="entry name" value="ATP-grasp_4"/>
    <property type="match status" value="1"/>
</dbReference>
<comment type="caution">
    <text evidence="6">The sequence shown here is derived from an EMBL/GenBank/DDBJ whole genome shotgun (WGS) entry which is preliminary data.</text>
</comment>
<evidence type="ECO:0000313" key="6">
    <source>
        <dbReference type="EMBL" id="CAF9937647.1"/>
    </source>
</evidence>
<keyword evidence="3 4" id="KW-0067">ATP-binding</keyword>
<dbReference type="InterPro" id="IPR052032">
    <property type="entry name" value="ATP-dep_AA_Ligase"/>
</dbReference>
<dbReference type="PROSITE" id="PS50975">
    <property type="entry name" value="ATP_GRASP"/>
    <property type="match status" value="1"/>
</dbReference>
<evidence type="ECO:0000256" key="4">
    <source>
        <dbReference type="PROSITE-ProRule" id="PRU00409"/>
    </source>
</evidence>
<reference evidence="6" key="1">
    <citation type="submission" date="2021-03" db="EMBL/GenBank/DDBJ databases">
        <authorList>
            <person name="Tagirdzhanova G."/>
        </authorList>
    </citation>
    <scope>NUCLEOTIDE SEQUENCE</scope>
</reference>
<dbReference type="PANTHER" id="PTHR43585">
    <property type="entry name" value="FUMIPYRROLE BIOSYNTHESIS PROTEIN C"/>
    <property type="match status" value="1"/>
</dbReference>
<keyword evidence="1" id="KW-0436">Ligase</keyword>
<evidence type="ECO:0000256" key="2">
    <source>
        <dbReference type="ARBA" id="ARBA00022741"/>
    </source>
</evidence>
<dbReference type="Gene3D" id="3.40.50.20">
    <property type="match status" value="1"/>
</dbReference>
<dbReference type="GO" id="GO:0046872">
    <property type="term" value="F:metal ion binding"/>
    <property type="evidence" value="ECO:0007669"/>
    <property type="project" value="InterPro"/>
</dbReference>
<feature type="domain" description="ATP-grasp" evidence="5">
    <location>
        <begin position="349"/>
        <end position="580"/>
    </location>
</feature>
<evidence type="ECO:0000256" key="3">
    <source>
        <dbReference type="ARBA" id="ARBA00022840"/>
    </source>
</evidence>
<dbReference type="OrthoDB" id="434648at2759"/>
<dbReference type="SUPFAM" id="SSF56059">
    <property type="entry name" value="Glutathione synthetase ATP-binding domain-like"/>
    <property type="match status" value="1"/>
</dbReference>
<dbReference type="InterPro" id="IPR011761">
    <property type="entry name" value="ATP-grasp"/>
</dbReference>
<evidence type="ECO:0000313" key="7">
    <source>
        <dbReference type="Proteomes" id="UP000664534"/>
    </source>
</evidence>
<evidence type="ECO:0000256" key="1">
    <source>
        <dbReference type="ARBA" id="ARBA00022598"/>
    </source>
</evidence>
<keyword evidence="2 4" id="KW-0547">Nucleotide-binding</keyword>
<dbReference type="GO" id="GO:0005524">
    <property type="term" value="F:ATP binding"/>
    <property type="evidence" value="ECO:0007669"/>
    <property type="project" value="UniProtKB-UniRule"/>
</dbReference>
<sequence length="697" mass="77000">MGALITRDEATAIVQIPPIGGNDVTQAAIRWHVNRQDENCQPSYFQTVDLILSDVITTTARLSTRNPQAQLIQGCLRIEIIKTRALAFLTSVINDVLKQGSHGVAIKLVLPVENGYVVRSDHLEQRLYGCPNAQLVEGFVAPREYLKRPNLSSASLESFSDILASAAGGIVLGDAKPKLASTALEDFSSTVASAAGKLSMTSAIGKSQYALLLELEKELLGRYSLPWLIPEPIPERTIAILGHRSLFMMERWIRGGHALGCKVLIFGPHGSWLEEPQYTGLVEQFLPIDMTADQNLAQRILDALQESGSKIDGITTTMDVYFDAAAQVSLELGLHTSPRESIAMAQDKYATRTRFGNSTPLTLLVTNIDDLRKQLGTLVLPITYPLIVKPSRGWCSEGVFKVTTESELFTAVSKLNTFQPGVRVIVETYVDGPEVDANFLLWDDEIHFFEVVDDFPCTADLPGSAFAVANFQELEMVYPSNLIPSEKEMLKTQIHSFLLDSGFRNGIYHVEARIQNSAMEYNTVDGVVDLRPKDHPPPPDEKPRIFILEVNVRCPGWMVIWATCYTYGVDYTAAQMLAALGDGTRFKILSQPFAFGAQANVESIFVPSPKGGTIPSGIKPFCEELRDRRPDLMRAEDKGVEAVKIQTMQFSGEKVADPSTGSLSFGASFNLATREVERTEMLRLGQEIRKEVRIDIR</sequence>
<keyword evidence="7" id="KW-1185">Reference proteome</keyword>
<gene>
    <name evidence="6" type="ORF">IMSHALPRED_000491</name>
</gene>
<dbReference type="Gene3D" id="3.30.1490.20">
    <property type="entry name" value="ATP-grasp fold, A domain"/>
    <property type="match status" value="1"/>
</dbReference>
<dbReference type="Gene3D" id="3.30.470.20">
    <property type="entry name" value="ATP-grasp fold, B domain"/>
    <property type="match status" value="1"/>
</dbReference>
<dbReference type="GO" id="GO:0016874">
    <property type="term" value="F:ligase activity"/>
    <property type="evidence" value="ECO:0007669"/>
    <property type="project" value="UniProtKB-KW"/>
</dbReference>
<name>A0A8H3G6F0_9LECA</name>
<dbReference type="InterPro" id="IPR041472">
    <property type="entry name" value="BL00235/CARNS1_N"/>
</dbReference>
<evidence type="ECO:0000259" key="5">
    <source>
        <dbReference type="PROSITE" id="PS50975"/>
    </source>
</evidence>
<dbReference type="AlphaFoldDB" id="A0A8H3G6F0"/>
<dbReference type="PANTHER" id="PTHR43585:SF2">
    <property type="entry name" value="ATP-GRASP ENZYME FSQD"/>
    <property type="match status" value="1"/>
</dbReference>
<dbReference type="Proteomes" id="UP000664534">
    <property type="component" value="Unassembled WGS sequence"/>
</dbReference>